<keyword evidence="4" id="KW-1185">Reference proteome</keyword>
<name>A0ABU3U8R9_9FLAO</name>
<evidence type="ECO:0000313" key="3">
    <source>
        <dbReference type="EMBL" id="MDU8886810.1"/>
    </source>
</evidence>
<evidence type="ECO:0000313" key="4">
    <source>
        <dbReference type="Proteomes" id="UP001268651"/>
    </source>
</evidence>
<dbReference type="InterPro" id="IPR032465">
    <property type="entry name" value="ACMSD"/>
</dbReference>
<feature type="domain" description="Amidohydrolase-related" evidence="2">
    <location>
        <begin position="114"/>
        <end position="284"/>
    </location>
</feature>
<sequence>MRKIVFLLLVIPTLVYAQDGIKPIIDVHLHGYTQQTYRPVPGAPESYDEFKAEIRKQFKKFNIVYAVKSGGQFDPDMEEIMLNAYESNNYPKIDTLELKKLISEDKIQVWGEFMPMFNGLTIADPKFTPYLKICEREGIPIALHTGRGPPNIYKRYPKYRLQLGDPILIESVLIDYPELKIYLMHAGIPFYENTLALMDQYPQVYCDLGAVLWVDQGLTPFHLKDFLIKAKEYGFIDRVMYGSDVMYWSYRIEQSIQKLESFEFLSEDDKRKIFYENAVRFFDLDQLQKK</sequence>
<evidence type="ECO:0000256" key="1">
    <source>
        <dbReference type="ARBA" id="ARBA00023239"/>
    </source>
</evidence>
<evidence type="ECO:0000259" key="2">
    <source>
        <dbReference type="Pfam" id="PF04909"/>
    </source>
</evidence>
<comment type="caution">
    <text evidence="3">The sequence shown here is derived from an EMBL/GenBank/DDBJ whole genome shotgun (WGS) entry which is preliminary data.</text>
</comment>
<keyword evidence="1" id="KW-0456">Lyase</keyword>
<dbReference type="SUPFAM" id="SSF51556">
    <property type="entry name" value="Metallo-dependent hydrolases"/>
    <property type="match status" value="1"/>
</dbReference>
<dbReference type="Proteomes" id="UP001268651">
    <property type="component" value="Unassembled WGS sequence"/>
</dbReference>
<gene>
    <name evidence="3" type="ORF">RXV94_11615</name>
</gene>
<organism evidence="3 4">
    <name type="scientific">Gilvirhabdus luticola</name>
    <dbReference type="NCBI Taxonomy" id="3079858"/>
    <lineage>
        <taxon>Bacteria</taxon>
        <taxon>Pseudomonadati</taxon>
        <taxon>Bacteroidota</taxon>
        <taxon>Flavobacteriia</taxon>
        <taxon>Flavobacteriales</taxon>
        <taxon>Flavobacteriaceae</taxon>
        <taxon>Gilvirhabdus</taxon>
    </lineage>
</organism>
<protein>
    <submittedName>
        <fullName evidence="3">Amidohydrolase family protein</fullName>
    </submittedName>
</protein>
<accession>A0ABU3U8R9</accession>
<proteinExistence type="predicted"/>
<dbReference type="PANTHER" id="PTHR21240:SF28">
    <property type="entry name" value="ISO-OROTATE DECARBOXYLASE (EUROFUNG)"/>
    <property type="match status" value="1"/>
</dbReference>
<dbReference type="PANTHER" id="PTHR21240">
    <property type="entry name" value="2-AMINO-3-CARBOXYLMUCONATE-6-SEMIALDEHYDE DECARBOXYLASE"/>
    <property type="match status" value="1"/>
</dbReference>
<dbReference type="Pfam" id="PF04909">
    <property type="entry name" value="Amidohydro_2"/>
    <property type="match status" value="1"/>
</dbReference>
<dbReference type="InterPro" id="IPR006680">
    <property type="entry name" value="Amidohydro-rel"/>
</dbReference>
<dbReference type="RefSeq" id="WP_316662909.1">
    <property type="nucleotide sequence ID" value="NZ_JAWHTF010000007.1"/>
</dbReference>
<dbReference type="InterPro" id="IPR032466">
    <property type="entry name" value="Metal_Hydrolase"/>
</dbReference>
<dbReference type="EMBL" id="JAWHTF010000007">
    <property type="protein sequence ID" value="MDU8886810.1"/>
    <property type="molecule type" value="Genomic_DNA"/>
</dbReference>
<dbReference type="Gene3D" id="3.20.20.140">
    <property type="entry name" value="Metal-dependent hydrolases"/>
    <property type="match status" value="1"/>
</dbReference>
<reference evidence="3 4" key="1">
    <citation type="submission" date="2023-10" db="EMBL/GenBank/DDBJ databases">
        <title>Marimonas sp. nov. isolated from tidal mud flat.</title>
        <authorList>
            <person name="Jaincy N.J."/>
            <person name="Srinivasan S."/>
            <person name="Lee S.-S."/>
        </authorList>
    </citation>
    <scope>NUCLEOTIDE SEQUENCE [LARGE SCALE GENOMIC DNA]</scope>
    <source>
        <strain evidence="3 4">MJ-SS3</strain>
    </source>
</reference>